<evidence type="ECO:0000313" key="15">
    <source>
        <dbReference type="Proteomes" id="UP000006798"/>
    </source>
</evidence>
<name>F8GVM6_CUPNN</name>
<keyword evidence="9" id="KW-0472">Membrane</keyword>
<dbReference type="GO" id="GO:0015288">
    <property type="term" value="F:porin activity"/>
    <property type="evidence" value="ECO:0007669"/>
    <property type="project" value="UniProtKB-KW"/>
</dbReference>
<dbReference type="GO" id="GO:0006811">
    <property type="term" value="P:monoatomic ion transport"/>
    <property type="evidence" value="ECO:0007669"/>
    <property type="project" value="UniProtKB-KW"/>
</dbReference>
<evidence type="ECO:0000256" key="6">
    <source>
        <dbReference type="ARBA" id="ARBA00022729"/>
    </source>
</evidence>
<reference evidence="14 15" key="1">
    <citation type="journal article" date="2011" name="J. Bacteriol.">
        <title>Complete genome sequence of the type strain Cupriavidus necator N-1.</title>
        <authorList>
            <person name="Poehlein A."/>
            <person name="Kusian B."/>
            <person name="Friedrich B."/>
            <person name="Daniel R."/>
            <person name="Bowien B."/>
        </authorList>
    </citation>
    <scope>NUCLEOTIDE SEQUENCE [LARGE SCALE GENOMIC DNA]</scope>
    <source>
        <strain evidence="15">ATCC 43291 / DSM 13513 / CCUG 52238 / LMG 8453 / N-1</strain>
        <plasmid evidence="14 15">pBB1</plasmid>
    </source>
</reference>
<evidence type="ECO:0000256" key="12">
    <source>
        <dbReference type="SAM" id="SignalP"/>
    </source>
</evidence>
<keyword evidence="5" id="KW-0812">Transmembrane</keyword>
<feature type="region of interest" description="Disordered" evidence="11">
    <location>
        <begin position="90"/>
        <end position="127"/>
    </location>
</feature>
<evidence type="ECO:0000256" key="1">
    <source>
        <dbReference type="ARBA" id="ARBA00004571"/>
    </source>
</evidence>
<dbReference type="CDD" id="cd00342">
    <property type="entry name" value="gram_neg_porins"/>
    <property type="match status" value="1"/>
</dbReference>
<comment type="subcellular location">
    <subcellularLocation>
        <location evidence="1">Cell outer membrane</location>
        <topology evidence="1">Multi-pass membrane protein</topology>
    </subcellularLocation>
</comment>
<dbReference type="GO" id="GO:0009279">
    <property type="term" value="C:cell outer membrane"/>
    <property type="evidence" value="ECO:0007669"/>
    <property type="project" value="UniProtKB-SubCell"/>
</dbReference>
<evidence type="ECO:0000256" key="2">
    <source>
        <dbReference type="ARBA" id="ARBA00011233"/>
    </source>
</evidence>
<keyword evidence="4" id="KW-1134">Transmembrane beta strand</keyword>
<gene>
    <name evidence="14" type="ordered locus">CNE_BB1p12470</name>
</gene>
<evidence type="ECO:0000256" key="7">
    <source>
        <dbReference type="ARBA" id="ARBA00023065"/>
    </source>
</evidence>
<dbReference type="InterPro" id="IPR033900">
    <property type="entry name" value="Gram_neg_porin_domain"/>
</dbReference>
<evidence type="ECO:0000256" key="10">
    <source>
        <dbReference type="ARBA" id="ARBA00023237"/>
    </source>
</evidence>
<dbReference type="Proteomes" id="UP000006798">
    <property type="component" value="Plasmid pBB1"/>
</dbReference>
<organism evidence="14 15">
    <name type="scientific">Cupriavidus necator (strain ATCC 43291 / DSM 13513 / CCUG 52238 / LMG 8453 / N-1)</name>
    <name type="common">Ralstonia eutropha</name>
    <dbReference type="NCBI Taxonomy" id="1042878"/>
    <lineage>
        <taxon>Bacteria</taxon>
        <taxon>Pseudomonadati</taxon>
        <taxon>Pseudomonadota</taxon>
        <taxon>Betaproteobacteria</taxon>
        <taxon>Burkholderiales</taxon>
        <taxon>Burkholderiaceae</taxon>
        <taxon>Cupriavidus</taxon>
    </lineage>
</organism>
<dbReference type="PANTHER" id="PTHR34501">
    <property type="entry name" value="PROTEIN YDDL-RELATED"/>
    <property type="match status" value="1"/>
</dbReference>
<keyword evidence="6 12" id="KW-0732">Signal</keyword>
<evidence type="ECO:0000259" key="13">
    <source>
        <dbReference type="Pfam" id="PF13609"/>
    </source>
</evidence>
<dbReference type="InterPro" id="IPR023614">
    <property type="entry name" value="Porin_dom_sf"/>
</dbReference>
<dbReference type="Gene3D" id="2.40.160.10">
    <property type="entry name" value="Porin"/>
    <property type="match status" value="1"/>
</dbReference>
<evidence type="ECO:0000256" key="11">
    <source>
        <dbReference type="SAM" id="MobiDB-lite"/>
    </source>
</evidence>
<dbReference type="HOGENOM" id="CLU_495851_0_0_4"/>
<dbReference type="KEGG" id="cnc:CNE_BB1p12470"/>
<keyword evidence="14" id="KW-0614">Plasmid</keyword>
<sequence>MKGWREAMLERRVCALAVAGLFVSSGAVAQSESVGAIQARAPSESEVQEIARAAAAAAKEAADAAARATAAADAAAKAAARLNAIMAPGTTLATNSGGRSEEETSARSSGTQTAAVDPKDPGEKVSANVTPEKKYAGAQQPSEDIRRIQGTEIYGVALPFFNTVGASGATGTAPKGGASLLAPQSYTGLSQASRNRIDGIALIGFRGKKVFSDDLSALYQVESSYDTTGDQQGTIGSRNSGVSLSSVKWGTALIGIWDTPYQFATQKAAAIRGNSSFDYGNVIGVPGFNVPVSLTRAGPDGSKADAGFNRRQGNIIQYWTPSIANFSARFAYSSNEYRNATTSGTSTSANPYILSASLSYDKGPLTLRYAYETHKDYFGLSQLGVSSGPVVTVSPGRSATNPSSSDSAHKLFVQYEFGSSRLLGIWERLQYENHDSKIGMVNQYERDAFYVMGQTRFGKHIVWMSYGLAGSGRCSKVGGAACSTSGLDGNMATLGYMYNISPTFDVYAAAFTVRNGASGQYGIYPTLGSGTAPGSTYRGVGVGVLAVFN</sequence>
<evidence type="ECO:0000256" key="5">
    <source>
        <dbReference type="ARBA" id="ARBA00022692"/>
    </source>
</evidence>
<dbReference type="PANTHER" id="PTHR34501:SF9">
    <property type="entry name" value="MAJOR OUTER MEMBRANE PROTEIN P.IA"/>
    <property type="match status" value="1"/>
</dbReference>
<keyword evidence="8" id="KW-0626">Porin</keyword>
<accession>F8GVM6</accession>
<dbReference type="EMBL" id="CP002879">
    <property type="protein sequence ID" value="AEI82646.1"/>
    <property type="molecule type" value="Genomic_DNA"/>
</dbReference>
<proteinExistence type="predicted"/>
<dbReference type="AlphaFoldDB" id="F8GVM6"/>
<protein>
    <submittedName>
        <fullName evidence="14">Porin</fullName>
    </submittedName>
</protein>
<evidence type="ECO:0000256" key="8">
    <source>
        <dbReference type="ARBA" id="ARBA00023114"/>
    </source>
</evidence>
<dbReference type="InterPro" id="IPR050298">
    <property type="entry name" value="Gram-neg_bact_OMP"/>
</dbReference>
<evidence type="ECO:0000313" key="14">
    <source>
        <dbReference type="EMBL" id="AEI82646.1"/>
    </source>
</evidence>
<evidence type="ECO:0000256" key="9">
    <source>
        <dbReference type="ARBA" id="ARBA00023136"/>
    </source>
</evidence>
<keyword evidence="7" id="KW-0406">Ion transport</keyword>
<keyword evidence="10" id="KW-0998">Cell outer membrane</keyword>
<feature type="domain" description="Porin" evidence="13">
    <location>
        <begin position="188"/>
        <end position="515"/>
    </location>
</feature>
<feature type="chain" id="PRO_5003371806" evidence="12">
    <location>
        <begin position="30"/>
        <end position="549"/>
    </location>
</feature>
<evidence type="ECO:0000256" key="4">
    <source>
        <dbReference type="ARBA" id="ARBA00022452"/>
    </source>
</evidence>
<evidence type="ECO:0000256" key="3">
    <source>
        <dbReference type="ARBA" id="ARBA00022448"/>
    </source>
</evidence>
<keyword evidence="3" id="KW-0813">Transport</keyword>
<geneLocation type="plasmid" evidence="14 15">
    <name>pBB1</name>
</geneLocation>
<dbReference type="Pfam" id="PF13609">
    <property type="entry name" value="Porin_4"/>
    <property type="match status" value="1"/>
</dbReference>
<feature type="signal peptide" evidence="12">
    <location>
        <begin position="1"/>
        <end position="29"/>
    </location>
</feature>
<comment type="subunit">
    <text evidence="2">Homotrimer.</text>
</comment>
<dbReference type="GO" id="GO:0046930">
    <property type="term" value="C:pore complex"/>
    <property type="evidence" value="ECO:0007669"/>
    <property type="project" value="UniProtKB-KW"/>
</dbReference>
<dbReference type="SUPFAM" id="SSF56935">
    <property type="entry name" value="Porins"/>
    <property type="match status" value="1"/>
</dbReference>